<name>A0AAE0EZL0_9CHLO</name>
<evidence type="ECO:0000256" key="1">
    <source>
        <dbReference type="SAM" id="MobiDB-lite"/>
    </source>
</evidence>
<organism evidence="2 3">
    <name type="scientific">Cymbomonas tetramitiformis</name>
    <dbReference type="NCBI Taxonomy" id="36881"/>
    <lineage>
        <taxon>Eukaryota</taxon>
        <taxon>Viridiplantae</taxon>
        <taxon>Chlorophyta</taxon>
        <taxon>Pyramimonadophyceae</taxon>
        <taxon>Pyramimonadales</taxon>
        <taxon>Pyramimonadaceae</taxon>
        <taxon>Cymbomonas</taxon>
    </lineage>
</organism>
<reference evidence="2 3" key="1">
    <citation type="journal article" date="2015" name="Genome Biol. Evol.">
        <title>Comparative Genomics of a Bacterivorous Green Alga Reveals Evolutionary Causalities and Consequences of Phago-Mixotrophic Mode of Nutrition.</title>
        <authorList>
            <person name="Burns J.A."/>
            <person name="Paasch A."/>
            <person name="Narechania A."/>
            <person name="Kim E."/>
        </authorList>
    </citation>
    <scope>NUCLEOTIDE SEQUENCE [LARGE SCALE GENOMIC DNA]</scope>
    <source>
        <strain evidence="2 3">PLY_AMNH</strain>
    </source>
</reference>
<evidence type="ECO:0000313" key="2">
    <source>
        <dbReference type="EMBL" id="KAK3246636.1"/>
    </source>
</evidence>
<gene>
    <name evidence="2" type="ORF">CYMTET_43832</name>
</gene>
<accession>A0AAE0EZL0</accession>
<keyword evidence="3" id="KW-1185">Reference proteome</keyword>
<dbReference type="AlphaFoldDB" id="A0AAE0EZL0"/>
<protein>
    <submittedName>
        <fullName evidence="2">Uncharacterized protein</fullName>
    </submittedName>
</protein>
<evidence type="ECO:0000313" key="3">
    <source>
        <dbReference type="Proteomes" id="UP001190700"/>
    </source>
</evidence>
<feature type="region of interest" description="Disordered" evidence="1">
    <location>
        <begin position="1"/>
        <end position="35"/>
    </location>
</feature>
<comment type="caution">
    <text evidence="2">The sequence shown here is derived from an EMBL/GenBank/DDBJ whole genome shotgun (WGS) entry which is preliminary data.</text>
</comment>
<sequence>MGCGNSKVAPDAPNLNAETSKGGGDASQQKYDSEFKVSDLDDMIQGLSNKSKQAKDATKGMLHTPRSFRRCSSAGGVLEDVSRGSRLGWGRGCLEL</sequence>
<dbReference type="EMBL" id="LGRX02029615">
    <property type="protein sequence ID" value="KAK3246636.1"/>
    <property type="molecule type" value="Genomic_DNA"/>
</dbReference>
<proteinExistence type="predicted"/>
<dbReference type="Proteomes" id="UP001190700">
    <property type="component" value="Unassembled WGS sequence"/>
</dbReference>